<dbReference type="OrthoDB" id="9814375at2"/>
<keyword evidence="3" id="KW-1185">Reference proteome</keyword>
<dbReference type="PANTHER" id="PTHR30024:SF46">
    <property type="entry name" value="ABC TRANSPORTER, SUBSTRATE-BINDING LIPOPROTEIN"/>
    <property type="match status" value="1"/>
</dbReference>
<accession>A0A267MP48</accession>
<dbReference type="InterPro" id="IPR015168">
    <property type="entry name" value="SsuA/THI5"/>
</dbReference>
<dbReference type="InterPro" id="IPR027024">
    <property type="entry name" value="UCP027386_ABC_sbc_TM0202"/>
</dbReference>
<dbReference type="PROSITE" id="PS51257">
    <property type="entry name" value="PROKAR_LIPOPROTEIN"/>
    <property type="match status" value="1"/>
</dbReference>
<feature type="domain" description="SsuA/THI5-like" evidence="1">
    <location>
        <begin position="112"/>
        <end position="264"/>
    </location>
</feature>
<dbReference type="Pfam" id="PF09084">
    <property type="entry name" value="NMT1"/>
    <property type="match status" value="1"/>
</dbReference>
<dbReference type="Proteomes" id="UP000216024">
    <property type="component" value="Unassembled WGS sequence"/>
</dbReference>
<reference evidence="2 3" key="1">
    <citation type="submission" date="2017-06" db="EMBL/GenBank/DDBJ databases">
        <title>Draft genome sequence of anaerobic fermentative bacterium Anaeromicrobium sediminis DY2726D isolated from West Pacific Ocean sediments.</title>
        <authorList>
            <person name="Zeng X."/>
        </authorList>
    </citation>
    <scope>NUCLEOTIDE SEQUENCE [LARGE SCALE GENOMIC DNA]</scope>
    <source>
        <strain evidence="2 3">DY2726D</strain>
    </source>
</reference>
<sequence>MKKLFSTIFIALALMILFVGCGSKEVDKEEVKVEPVNIHVIAPNGTPTLSMVKLFEENPSMGDGVTVTYESIAATDVLASKLTQQEADIAIVPTNLAANMYNKEVPYKLAGSSVWGILYLVSTEEVNGWEDLKGKEISMIGRGLTPDATFRYLLTKNNVEPDKDVSLKYFSGGSELAASFISGKGEYALIPEPLLTKVLMKRKDAKVVLDMQREWSTATGLESYPQASIIVSDDLINNHPEVVDKFLNAYEEGIKWANDNPLEAGKYYENLGIGLKAPLINKAMAGCNIRYVGATDAKESLEAYLNVLFEFNPKLLGGKLPDEGLYLER</sequence>
<comment type="caution">
    <text evidence="2">The sequence shown here is derived from an EMBL/GenBank/DDBJ whole genome shotgun (WGS) entry which is preliminary data.</text>
</comment>
<name>A0A267MP48_9FIRM</name>
<dbReference type="PANTHER" id="PTHR30024">
    <property type="entry name" value="ALIPHATIC SULFONATES-BINDING PROTEIN-RELATED"/>
    <property type="match status" value="1"/>
</dbReference>
<dbReference type="RefSeq" id="WP_095131156.1">
    <property type="nucleotide sequence ID" value="NZ_NIBG01000002.1"/>
</dbReference>
<proteinExistence type="predicted"/>
<organism evidence="2 3">
    <name type="scientific">Anaeromicrobium sediminis</name>
    <dbReference type="NCBI Taxonomy" id="1478221"/>
    <lineage>
        <taxon>Bacteria</taxon>
        <taxon>Bacillati</taxon>
        <taxon>Bacillota</taxon>
        <taxon>Clostridia</taxon>
        <taxon>Peptostreptococcales</taxon>
        <taxon>Thermotaleaceae</taxon>
        <taxon>Anaeromicrobium</taxon>
    </lineage>
</organism>
<evidence type="ECO:0000313" key="3">
    <source>
        <dbReference type="Proteomes" id="UP000216024"/>
    </source>
</evidence>
<gene>
    <name evidence="2" type="ORF">CCE28_03825</name>
</gene>
<dbReference type="EMBL" id="NIBG01000002">
    <property type="protein sequence ID" value="PAB60678.1"/>
    <property type="molecule type" value="Genomic_DNA"/>
</dbReference>
<dbReference type="AlphaFoldDB" id="A0A267MP48"/>
<protein>
    <submittedName>
        <fullName evidence="2">Taurine ABC transporter substrate-binding protein</fullName>
    </submittedName>
</protein>
<evidence type="ECO:0000313" key="2">
    <source>
        <dbReference type="EMBL" id="PAB60678.1"/>
    </source>
</evidence>
<dbReference type="SUPFAM" id="SSF53850">
    <property type="entry name" value="Periplasmic binding protein-like II"/>
    <property type="match status" value="1"/>
</dbReference>
<dbReference type="PIRSF" id="PIRSF027386">
    <property type="entry name" value="UCP027386_ABC_sbc_TM0202"/>
    <property type="match status" value="1"/>
</dbReference>
<evidence type="ECO:0000259" key="1">
    <source>
        <dbReference type="Pfam" id="PF09084"/>
    </source>
</evidence>
<dbReference type="Gene3D" id="3.40.190.10">
    <property type="entry name" value="Periplasmic binding protein-like II"/>
    <property type="match status" value="2"/>
</dbReference>